<evidence type="ECO:0000313" key="2">
    <source>
        <dbReference type="EMBL" id="GDY44021.1"/>
    </source>
</evidence>
<accession>A0A4D4K4J5</accession>
<dbReference type="Proteomes" id="UP000299290">
    <property type="component" value="Unassembled WGS sequence"/>
</dbReference>
<dbReference type="EMBL" id="AP019620">
    <property type="protein sequence ID" value="BBJ42434.1"/>
    <property type="molecule type" value="Genomic_DNA"/>
</dbReference>
<organism evidence="2 3">
    <name type="scientific">Streptomyces antimycoticus</name>
    <dbReference type="NCBI Taxonomy" id="68175"/>
    <lineage>
        <taxon>Bacteria</taxon>
        <taxon>Bacillati</taxon>
        <taxon>Actinomycetota</taxon>
        <taxon>Actinomycetes</taxon>
        <taxon>Kitasatosporales</taxon>
        <taxon>Streptomycetaceae</taxon>
        <taxon>Streptomyces</taxon>
        <taxon>Streptomyces violaceusniger group</taxon>
    </lineage>
</organism>
<gene>
    <name evidence="2" type="ORF">SANT12839_049030</name>
    <name evidence="1" type="ORF">SSPO_051520</name>
</gene>
<evidence type="ECO:0000313" key="4">
    <source>
        <dbReference type="Proteomes" id="UP000463951"/>
    </source>
</evidence>
<dbReference type="Proteomes" id="UP000463951">
    <property type="component" value="Chromosome"/>
</dbReference>
<evidence type="ECO:0000313" key="3">
    <source>
        <dbReference type="Proteomes" id="UP000299290"/>
    </source>
</evidence>
<proteinExistence type="predicted"/>
<protein>
    <submittedName>
        <fullName evidence="2">Uncharacterized protein</fullName>
    </submittedName>
</protein>
<dbReference type="AlphaFoldDB" id="A0A4D4K4J5"/>
<reference evidence="3 4" key="1">
    <citation type="journal article" date="2020" name="Int. J. Syst. Evol. Microbiol.">
        <title>Reclassification of Streptomyces castelarensis and Streptomyces sporoclivatus as later heterotypic synonyms of Streptomyces antimycoticus.</title>
        <authorList>
            <person name="Komaki H."/>
            <person name="Tamura T."/>
        </authorList>
    </citation>
    <scope>NUCLEOTIDE SEQUENCE [LARGE SCALE GENOMIC DNA]</scope>
    <source>
        <strain evidence="1 4">NBRC 100767</strain>
        <strain evidence="2 3">NBRC 12839</strain>
    </source>
</reference>
<name>A0A4D4K4J5_9ACTN</name>
<evidence type="ECO:0000313" key="1">
    <source>
        <dbReference type="EMBL" id="BBJ42434.1"/>
    </source>
</evidence>
<sequence length="70" mass="7636">MATLRSDTASRPSASASWIAARTIRSRLNGAGTGRFGGSGLSHTNMRLTIHRIEEYTVSVRYGVSKERQP</sequence>
<keyword evidence="3" id="KW-1185">Reference proteome</keyword>
<dbReference type="EMBL" id="BJHV01000001">
    <property type="protein sequence ID" value="GDY44021.1"/>
    <property type="molecule type" value="Genomic_DNA"/>
</dbReference>